<dbReference type="OrthoDB" id="2085783at2"/>
<dbReference type="KEGG" id="ccl:Clocl_3413"/>
<dbReference type="AlphaFoldDB" id="G8LXX9"/>
<dbReference type="eggNOG" id="ENOG50345WH">
    <property type="taxonomic scope" value="Bacteria"/>
</dbReference>
<evidence type="ECO:0000313" key="1">
    <source>
        <dbReference type="EMBL" id="AEV69911.1"/>
    </source>
</evidence>
<organism evidence="1 2">
    <name type="scientific">Acetivibrio clariflavus (strain DSM 19732 / NBRC 101661 / EBR45)</name>
    <name type="common">Clostridium clariflavum</name>
    <dbReference type="NCBI Taxonomy" id="720554"/>
    <lineage>
        <taxon>Bacteria</taxon>
        <taxon>Bacillati</taxon>
        <taxon>Bacillota</taxon>
        <taxon>Clostridia</taxon>
        <taxon>Eubacteriales</taxon>
        <taxon>Oscillospiraceae</taxon>
        <taxon>Acetivibrio</taxon>
    </lineage>
</organism>
<dbReference type="Proteomes" id="UP000005435">
    <property type="component" value="Chromosome"/>
</dbReference>
<sequence>MLCKDLKVVNLNITEDNYQYKALFRLCTDESCMDIDMENLSDNTLLEEIKKTFFLEDSIEEIKNIITEKVMEASKIESRIVEGKNCCDETKDKKVQRDIDSLSTS</sequence>
<protein>
    <submittedName>
        <fullName evidence="1">Uncharacterized protein</fullName>
    </submittedName>
</protein>
<gene>
    <name evidence="1" type="ordered locus">Clocl_3413</name>
</gene>
<dbReference type="EMBL" id="CP003065">
    <property type="protein sequence ID" value="AEV69911.1"/>
    <property type="molecule type" value="Genomic_DNA"/>
</dbReference>
<dbReference type="RefSeq" id="WP_014256441.1">
    <property type="nucleotide sequence ID" value="NC_016627.1"/>
</dbReference>
<dbReference type="HOGENOM" id="CLU_2231876_0_0_9"/>
<name>G8LXX9_ACECE</name>
<reference evidence="2" key="1">
    <citation type="submission" date="2011-12" db="EMBL/GenBank/DDBJ databases">
        <title>Complete sequence of Clostridium clariflavum DSM 19732.</title>
        <authorList>
            <consortium name="US DOE Joint Genome Institute"/>
            <person name="Lucas S."/>
            <person name="Han J."/>
            <person name="Lapidus A."/>
            <person name="Cheng J.-F."/>
            <person name="Goodwin L."/>
            <person name="Pitluck S."/>
            <person name="Peters L."/>
            <person name="Teshima H."/>
            <person name="Detter J.C."/>
            <person name="Han C."/>
            <person name="Tapia R."/>
            <person name="Land M."/>
            <person name="Hauser L."/>
            <person name="Kyrpides N."/>
            <person name="Ivanova N."/>
            <person name="Pagani I."/>
            <person name="Kitzmiller T."/>
            <person name="Lynd L."/>
            <person name="Izquierdo J."/>
            <person name="Woyke T."/>
        </authorList>
    </citation>
    <scope>NUCLEOTIDE SEQUENCE [LARGE SCALE GENOMIC DNA]</scope>
    <source>
        <strain evidence="2">DSM 19732 / NBRC 101661 / EBR45</strain>
    </source>
</reference>
<dbReference type="STRING" id="720554.Clocl_3413"/>
<proteinExistence type="predicted"/>
<accession>G8LXX9</accession>
<keyword evidence="2" id="KW-1185">Reference proteome</keyword>
<reference evidence="1 2" key="2">
    <citation type="journal article" date="2012" name="Stand. Genomic Sci.">
        <title>Complete Genome Sequence of Clostridium clariflavum DSM 19732.</title>
        <authorList>
            <person name="Izquierdo J.A."/>
            <person name="Goodwin L."/>
            <person name="Davenport K.W."/>
            <person name="Teshima H."/>
            <person name="Bruce D."/>
            <person name="Detter C."/>
            <person name="Tapia R."/>
            <person name="Han S."/>
            <person name="Land M."/>
            <person name="Hauser L."/>
            <person name="Jeffries C.D."/>
            <person name="Han J."/>
            <person name="Pitluck S."/>
            <person name="Nolan M."/>
            <person name="Chen A."/>
            <person name="Huntemann M."/>
            <person name="Mavromatis K."/>
            <person name="Mikhailova N."/>
            <person name="Liolios K."/>
            <person name="Woyke T."/>
            <person name="Lynd L.R."/>
        </authorList>
    </citation>
    <scope>NUCLEOTIDE SEQUENCE [LARGE SCALE GENOMIC DNA]</scope>
    <source>
        <strain evidence="2">DSM 19732 / NBRC 101661 / EBR45</strain>
    </source>
</reference>
<evidence type="ECO:0000313" key="2">
    <source>
        <dbReference type="Proteomes" id="UP000005435"/>
    </source>
</evidence>